<reference evidence="1 2" key="1">
    <citation type="submission" date="2023-12" db="EMBL/GenBank/DDBJ databases">
        <title>Friends and Foes: Symbiotic and Algicidal bacterial influence on Karenia brevis blooms.</title>
        <authorList>
            <person name="Fei C."/>
            <person name="Mohamed A.R."/>
            <person name="Booker A."/>
            <person name="Arshad M."/>
            <person name="Klass S."/>
            <person name="Ahn S."/>
            <person name="Gilbert P.M."/>
            <person name="Heil C.A."/>
            <person name="Martinez J.M."/>
            <person name="Amin S.A."/>
        </authorList>
    </citation>
    <scope>NUCLEOTIDE SEQUENCE [LARGE SCALE GENOMIC DNA]</scope>
    <source>
        <strain evidence="1 2">CE15</strain>
    </source>
</reference>
<dbReference type="EMBL" id="JBAWKS010000002">
    <property type="protein sequence ID" value="MEI4550857.1"/>
    <property type="molecule type" value="Genomic_DNA"/>
</dbReference>
<name>A0ABU8EXY7_9GAMM</name>
<comment type="caution">
    <text evidence="1">The sequence shown here is derived from an EMBL/GenBank/DDBJ whole genome shotgun (WGS) entry which is preliminary data.</text>
</comment>
<evidence type="ECO:0000313" key="1">
    <source>
        <dbReference type="EMBL" id="MEI4550857.1"/>
    </source>
</evidence>
<protein>
    <recommendedName>
        <fullName evidence="3">DUF885 domain-containing protein</fullName>
    </recommendedName>
</protein>
<gene>
    <name evidence="1" type="ORF">WAE96_14395</name>
</gene>
<dbReference type="RefSeq" id="WP_336435937.1">
    <property type="nucleotide sequence ID" value="NZ_JBAWKS010000002.1"/>
</dbReference>
<sequence length="403" mass="45947">MSLNSLAEQYVKLVLAIGLHHPHYVDAYYGPSDWQPTIKEPLEAIQQQVTELVDSLKNTTPNESETLRHTFLLKQSESILTFINVISGKAPKFDDESLALYDAISPNKTETEFDNVLLELENLVPGDDSLSKRMVAFNAQFEIPKNKLDDVFKAAVARSREITKQFIPLADNENFQLEYVTDQIWSGYNWYKGDNFSLIQMNTDFPIYISRAVDLAAHEGYPGHHVFNSLMEKHLVNEKGWMEYCVYPLFSPMSLLAEGSANYGIEVVFPKPERMVFEKEVLFVLAGLDVSQAERYYEVQALMQKLSYADNMVAKRLLDGEISEQHAVELLVKYTLVSKARATQRLGFIKANRAYVLNYNLGQDIVKAYIEKHANMQDKTSVWQVFADLLANPRPASLLVKQI</sequence>
<dbReference type="Proteomes" id="UP001382455">
    <property type="component" value="Unassembled WGS sequence"/>
</dbReference>
<proteinExistence type="predicted"/>
<accession>A0ABU8EXY7</accession>
<organism evidence="1 2">
    <name type="scientific">Pseudoalteromonas spongiae</name>
    <dbReference type="NCBI Taxonomy" id="298657"/>
    <lineage>
        <taxon>Bacteria</taxon>
        <taxon>Pseudomonadati</taxon>
        <taxon>Pseudomonadota</taxon>
        <taxon>Gammaproteobacteria</taxon>
        <taxon>Alteromonadales</taxon>
        <taxon>Pseudoalteromonadaceae</taxon>
        <taxon>Pseudoalteromonas</taxon>
    </lineage>
</organism>
<keyword evidence="2" id="KW-1185">Reference proteome</keyword>
<evidence type="ECO:0008006" key="3">
    <source>
        <dbReference type="Google" id="ProtNLM"/>
    </source>
</evidence>
<evidence type="ECO:0000313" key="2">
    <source>
        <dbReference type="Proteomes" id="UP001382455"/>
    </source>
</evidence>